<gene>
    <name evidence="15" type="ORF">CMUC_1794</name>
</gene>
<dbReference type="CDD" id="cd01347">
    <property type="entry name" value="ligand_gated_channel"/>
    <property type="match status" value="1"/>
</dbReference>
<keyword evidence="9 10" id="KW-0998">Cell outer membrane</keyword>
<dbReference type="NCBIfam" id="TIGR01786">
    <property type="entry name" value="TonB-hemlactrns"/>
    <property type="match status" value="1"/>
</dbReference>
<evidence type="ECO:0000256" key="12">
    <source>
        <dbReference type="SAM" id="SignalP"/>
    </source>
</evidence>
<reference evidence="15 16" key="1">
    <citation type="submission" date="2016-07" db="EMBL/GenBank/DDBJ databases">
        <title>Comparative genomics of the Campylobacter concisus group.</title>
        <authorList>
            <person name="Miller W.G."/>
            <person name="Yee E."/>
            <person name="Chapman M.H."/>
            <person name="Huynh S."/>
            <person name="Bono J.L."/>
            <person name="On S.L.W."/>
            <person name="StLeger J."/>
            <person name="Foster G."/>
            <person name="Parker C.T."/>
        </authorList>
    </citation>
    <scope>NUCLEOTIDE SEQUENCE [LARGE SCALE GENOMIC DNA]</scope>
    <source>
        <strain evidence="15 16">CCUG 21559</strain>
    </source>
</reference>
<evidence type="ECO:0000256" key="6">
    <source>
        <dbReference type="ARBA" id="ARBA00023077"/>
    </source>
</evidence>
<evidence type="ECO:0000256" key="5">
    <source>
        <dbReference type="ARBA" id="ARBA00022729"/>
    </source>
</evidence>
<dbReference type="EMBL" id="CP012542">
    <property type="protein sequence ID" value="QCD45541.1"/>
    <property type="molecule type" value="Genomic_DNA"/>
</dbReference>
<keyword evidence="4 10" id="KW-0812">Transmembrane</keyword>
<dbReference type="Gene3D" id="2.40.170.20">
    <property type="entry name" value="TonB-dependent receptor, beta-barrel domain"/>
    <property type="match status" value="1"/>
</dbReference>
<dbReference type="InterPro" id="IPR000531">
    <property type="entry name" value="Beta-barrel_TonB"/>
</dbReference>
<dbReference type="InterPro" id="IPR037066">
    <property type="entry name" value="Plug_dom_sf"/>
</dbReference>
<comment type="similarity">
    <text evidence="10 11">Belongs to the TonB-dependent receptor family.</text>
</comment>
<feature type="signal peptide" evidence="12">
    <location>
        <begin position="1"/>
        <end position="18"/>
    </location>
</feature>
<dbReference type="Pfam" id="PF07715">
    <property type="entry name" value="Plug"/>
    <property type="match status" value="1"/>
</dbReference>
<dbReference type="PANTHER" id="PTHR30069">
    <property type="entry name" value="TONB-DEPENDENT OUTER MEMBRANE RECEPTOR"/>
    <property type="match status" value="1"/>
</dbReference>
<dbReference type="InterPro" id="IPR036942">
    <property type="entry name" value="Beta-barrel_TonB_sf"/>
</dbReference>
<evidence type="ECO:0000256" key="2">
    <source>
        <dbReference type="ARBA" id="ARBA00022448"/>
    </source>
</evidence>
<keyword evidence="6 11" id="KW-0798">TonB box</keyword>
<dbReference type="RefSeq" id="WP_171994234.1">
    <property type="nucleotide sequence ID" value="NZ_CP012542.1"/>
</dbReference>
<keyword evidence="8 15" id="KW-0675">Receptor</keyword>
<proteinExistence type="inferred from homology"/>
<evidence type="ECO:0000259" key="14">
    <source>
        <dbReference type="Pfam" id="PF07715"/>
    </source>
</evidence>
<evidence type="ECO:0000256" key="1">
    <source>
        <dbReference type="ARBA" id="ARBA00004571"/>
    </source>
</evidence>
<dbReference type="InterPro" id="IPR012910">
    <property type="entry name" value="Plug_dom"/>
</dbReference>
<dbReference type="InterPro" id="IPR039426">
    <property type="entry name" value="TonB-dep_rcpt-like"/>
</dbReference>
<evidence type="ECO:0000256" key="10">
    <source>
        <dbReference type="PROSITE-ProRule" id="PRU01360"/>
    </source>
</evidence>
<evidence type="ECO:0000259" key="13">
    <source>
        <dbReference type="Pfam" id="PF00593"/>
    </source>
</evidence>
<accession>A0A6G5QIQ5</accession>
<keyword evidence="3 10" id="KW-1134">Transmembrane beta strand</keyword>
<dbReference type="GO" id="GO:0009279">
    <property type="term" value="C:cell outer membrane"/>
    <property type="evidence" value="ECO:0007669"/>
    <property type="project" value="UniProtKB-SubCell"/>
</dbReference>
<keyword evidence="5 12" id="KW-0732">Signal</keyword>
<dbReference type="AlphaFoldDB" id="A0A6G5QIQ5"/>
<evidence type="ECO:0000313" key="15">
    <source>
        <dbReference type="EMBL" id="QCD45541.1"/>
    </source>
</evidence>
<evidence type="ECO:0000256" key="8">
    <source>
        <dbReference type="ARBA" id="ARBA00023170"/>
    </source>
</evidence>
<keyword evidence="16" id="KW-1185">Reference proteome</keyword>
<feature type="domain" description="TonB-dependent receptor plug" evidence="14">
    <location>
        <begin position="33"/>
        <end position="144"/>
    </location>
</feature>
<evidence type="ECO:0000256" key="11">
    <source>
        <dbReference type="RuleBase" id="RU003357"/>
    </source>
</evidence>
<evidence type="ECO:0000256" key="7">
    <source>
        <dbReference type="ARBA" id="ARBA00023136"/>
    </source>
</evidence>
<dbReference type="SUPFAM" id="SSF56935">
    <property type="entry name" value="Porins"/>
    <property type="match status" value="1"/>
</dbReference>
<sequence length="787" mass="90137">MRYCSGILLIIATNLLFATEEVSLDEISVTANNISSKKSQLNKSDIKRGQIYNERDLVRNETGITVTEGGRSGNNGYAIRGVDSDRVSVKVDGMEAVESFMPKFYYDKGLMNGNRNSTEIENLGSIEFSKGANSLTKGSGAIGGSVSMRTKNVDDFVRDGEAFGVYSKTAYASKNSEFKQVMGGGVKHNGIEALFQYTYKKGKETKNSYSGKVDDVLFCGTSTSGPINHKYPHLCGYGRILPDPVDFTTHSRLAKFGYRFADSHFFNTFYEDLKQDYFTEQKSNAVASTNRRTFKEKIPYKRYGFYYEYMSNQDSLVNYLKASFSKQRVNQKSTSNQYMSYPYNIANKLDLYRSYDFYQDRNQFDVNGIFSEFNTANISHIPSFGMGYHNGIFKNINRQTRYNHYHTPAKVTTNIFTYQQPVKSELLYVYLNDDIILSDKLSMNFGARFDKYHYKPQDAQLPYENSKKHKPENIDDTKFKALTYQFGIDYEVMPQTTLSYSYSTGFKAPKVEEMYFEMRDAGTAVYSRNLDLKPERAQNHELSILKDGESYAVTASVFYTRYKDFIDTSYDATIGSYNSWNKKTFYFLKDLTYRQINIDRAYIKGIEINSRFNGDLINLPREYYTTLKATYQKGSKNNGTSLLAVQPFTAIFGLGYSGEKLDVLLTSKYVARKKPKDAMYMIVPNQSLVSSSLNRDTGEMTPFNPEEYPHLSKSYVIFDLTAGYKISKNFSINFGVFNLFNKKYSTWENLRQIEYNGNQGSVGDKAEGSKRYTAPRRNFAISFEARY</sequence>
<comment type="subcellular location">
    <subcellularLocation>
        <location evidence="1 10">Cell outer membrane</location>
        <topology evidence="1 10">Multi-pass membrane protein</topology>
    </subcellularLocation>
</comment>
<dbReference type="Gene3D" id="2.170.130.10">
    <property type="entry name" value="TonB-dependent receptor, plug domain"/>
    <property type="match status" value="1"/>
</dbReference>
<evidence type="ECO:0000313" key="16">
    <source>
        <dbReference type="Proteomes" id="UP000503264"/>
    </source>
</evidence>
<dbReference type="PANTHER" id="PTHR30069:SF29">
    <property type="entry name" value="HEMOGLOBIN AND HEMOGLOBIN-HAPTOGLOBIN-BINDING PROTEIN 1-RELATED"/>
    <property type="match status" value="1"/>
</dbReference>
<dbReference type="PROSITE" id="PS52016">
    <property type="entry name" value="TONB_DEPENDENT_REC_3"/>
    <property type="match status" value="1"/>
</dbReference>
<evidence type="ECO:0000256" key="9">
    <source>
        <dbReference type="ARBA" id="ARBA00023237"/>
    </source>
</evidence>
<dbReference type="Pfam" id="PF00593">
    <property type="entry name" value="TonB_dep_Rec_b-barrel"/>
    <property type="match status" value="1"/>
</dbReference>
<dbReference type="InterPro" id="IPR010949">
    <property type="entry name" value="TonB_Hb/transfer/lactofer_rcpt"/>
</dbReference>
<feature type="domain" description="TonB-dependent receptor-like beta-barrel" evidence="13">
    <location>
        <begin position="257"/>
        <end position="739"/>
    </location>
</feature>
<feature type="chain" id="PRO_5026020833" evidence="12">
    <location>
        <begin position="19"/>
        <end position="787"/>
    </location>
</feature>
<organism evidence="15 16">
    <name type="scientific">Campylobacter mucosalis CCUG 21559</name>
    <dbReference type="NCBI Taxonomy" id="1032067"/>
    <lineage>
        <taxon>Bacteria</taxon>
        <taxon>Pseudomonadati</taxon>
        <taxon>Campylobacterota</taxon>
        <taxon>Epsilonproteobacteria</taxon>
        <taxon>Campylobacterales</taxon>
        <taxon>Campylobacteraceae</taxon>
        <taxon>Campylobacter</taxon>
    </lineage>
</organism>
<name>A0A6G5QIQ5_9BACT</name>
<evidence type="ECO:0000256" key="3">
    <source>
        <dbReference type="ARBA" id="ARBA00022452"/>
    </source>
</evidence>
<dbReference type="GO" id="GO:0015344">
    <property type="term" value="F:siderophore uptake transmembrane transporter activity"/>
    <property type="evidence" value="ECO:0007669"/>
    <property type="project" value="TreeGrafter"/>
</dbReference>
<keyword evidence="7 10" id="KW-0472">Membrane</keyword>
<keyword evidence="2 10" id="KW-0813">Transport</keyword>
<evidence type="ECO:0000256" key="4">
    <source>
        <dbReference type="ARBA" id="ARBA00022692"/>
    </source>
</evidence>
<dbReference type="Proteomes" id="UP000503264">
    <property type="component" value="Chromosome"/>
</dbReference>
<dbReference type="GO" id="GO:0044718">
    <property type="term" value="P:siderophore transmembrane transport"/>
    <property type="evidence" value="ECO:0007669"/>
    <property type="project" value="TreeGrafter"/>
</dbReference>
<protein>
    <submittedName>
        <fullName evidence="15">TonB-dependent hemoglobin/transferrin/lactoferrin receptor family protein</fullName>
    </submittedName>
</protein>